<comment type="caution">
    <text evidence="2">The sequence shown here is derived from an EMBL/GenBank/DDBJ whole genome shotgun (WGS) entry which is preliminary data.</text>
</comment>
<evidence type="ECO:0000313" key="3">
    <source>
        <dbReference type="Proteomes" id="UP000275267"/>
    </source>
</evidence>
<reference evidence="3" key="1">
    <citation type="journal article" date="2019" name="Nat. Commun.">
        <title>The genome of broomcorn millet.</title>
        <authorList>
            <person name="Zou C."/>
            <person name="Miki D."/>
            <person name="Li D."/>
            <person name="Tang Q."/>
            <person name="Xiao L."/>
            <person name="Rajput S."/>
            <person name="Deng P."/>
            <person name="Jia W."/>
            <person name="Huang R."/>
            <person name="Zhang M."/>
            <person name="Sun Y."/>
            <person name="Hu J."/>
            <person name="Fu X."/>
            <person name="Schnable P.S."/>
            <person name="Li F."/>
            <person name="Zhang H."/>
            <person name="Feng B."/>
            <person name="Zhu X."/>
            <person name="Liu R."/>
            <person name="Schnable J.C."/>
            <person name="Zhu J.-K."/>
            <person name="Zhang H."/>
        </authorList>
    </citation>
    <scope>NUCLEOTIDE SEQUENCE [LARGE SCALE GENOMIC DNA]</scope>
</reference>
<dbReference type="OrthoDB" id="689499at2759"/>
<dbReference type="Proteomes" id="UP000275267">
    <property type="component" value="Unassembled WGS sequence"/>
</dbReference>
<dbReference type="STRING" id="4540.A0A3L6PKT7"/>
<protein>
    <submittedName>
        <fullName evidence="2">Uncharacterized protein</fullName>
    </submittedName>
</protein>
<feature type="region of interest" description="Disordered" evidence="1">
    <location>
        <begin position="25"/>
        <end position="69"/>
    </location>
</feature>
<gene>
    <name evidence="2" type="ORF">C2845_PM18G02780</name>
</gene>
<dbReference type="AlphaFoldDB" id="A0A3L6PKT7"/>
<dbReference type="EMBL" id="PQIB02000017">
    <property type="protein sequence ID" value="RLM58943.1"/>
    <property type="molecule type" value="Genomic_DNA"/>
</dbReference>
<name>A0A3L6PKT7_PANMI</name>
<dbReference type="PANTHER" id="PTHR33115:SF25">
    <property type="entry name" value="CONDENSIN COMPLEX SUBUNIT 1 C-TERMINAL DOMAIN-CONTAINING PROTEIN"/>
    <property type="match status" value="1"/>
</dbReference>
<proteinExistence type="predicted"/>
<keyword evidence="3" id="KW-1185">Reference proteome</keyword>
<dbReference type="PANTHER" id="PTHR33115">
    <property type="entry name" value="ARM REPEAT SUPERFAMILY PROTEIN"/>
    <property type="match status" value="1"/>
</dbReference>
<sequence>MQEVGEKLQLEELKEKEQYMRKLMQVEERSRQKRMEMEERHRKRQRRMITEERYQQGRIEKQDDDDVHRQEELDRFSGDDREGGTCNQLILQGLTILERLALDHNNCMDICSAPGLLPKIMAPIYSNTSIQDIGNSGAWADVVSGFFKVLHRLICAPGETSRSLRLEISSSDKPAVSNLQMILDQGNRTSQELKIEAMKILTELALDPSIELPEKTAETFIKKQIEAFLAAEGEQAPATVSKPIKAMAGRTLVLLSSNNVVDQEKALGGEAFVLKHKTIIDDNCQSTADSMRIVKLCGHIAASMIQSQQYAEHFRNKEFVQSLSKASKVMSSLESYMMFVGTDFGLKKTVRPLLSEVVSELEQKALQSA</sequence>
<feature type="compositionally biased region" description="Basic and acidic residues" evidence="1">
    <location>
        <begin position="25"/>
        <end position="40"/>
    </location>
</feature>
<accession>A0A3L6PKT7</accession>
<evidence type="ECO:0000256" key="1">
    <source>
        <dbReference type="SAM" id="MobiDB-lite"/>
    </source>
</evidence>
<feature type="compositionally biased region" description="Basic and acidic residues" evidence="1">
    <location>
        <begin position="48"/>
        <end position="69"/>
    </location>
</feature>
<organism evidence="2 3">
    <name type="scientific">Panicum miliaceum</name>
    <name type="common">Proso millet</name>
    <name type="synonym">Broomcorn millet</name>
    <dbReference type="NCBI Taxonomy" id="4540"/>
    <lineage>
        <taxon>Eukaryota</taxon>
        <taxon>Viridiplantae</taxon>
        <taxon>Streptophyta</taxon>
        <taxon>Embryophyta</taxon>
        <taxon>Tracheophyta</taxon>
        <taxon>Spermatophyta</taxon>
        <taxon>Magnoliopsida</taxon>
        <taxon>Liliopsida</taxon>
        <taxon>Poales</taxon>
        <taxon>Poaceae</taxon>
        <taxon>PACMAD clade</taxon>
        <taxon>Panicoideae</taxon>
        <taxon>Panicodae</taxon>
        <taxon>Paniceae</taxon>
        <taxon>Panicinae</taxon>
        <taxon>Panicum</taxon>
        <taxon>Panicum sect. Panicum</taxon>
    </lineage>
</organism>
<evidence type="ECO:0000313" key="2">
    <source>
        <dbReference type="EMBL" id="RLM58943.1"/>
    </source>
</evidence>